<proteinExistence type="predicted"/>
<protein>
    <recommendedName>
        <fullName evidence="2">UVR domain-containing protein</fullName>
    </recommendedName>
</protein>
<dbReference type="SUPFAM" id="SSF46600">
    <property type="entry name" value="C-terminal UvrC-binding domain of UvrB"/>
    <property type="match status" value="1"/>
</dbReference>
<reference evidence="3" key="1">
    <citation type="submission" date="2019-08" db="EMBL/GenBank/DDBJ databases">
        <authorList>
            <person name="Kucharzyk K."/>
            <person name="Murdoch R.W."/>
            <person name="Higgins S."/>
            <person name="Loffler F."/>
        </authorList>
    </citation>
    <scope>NUCLEOTIDE SEQUENCE</scope>
</reference>
<evidence type="ECO:0000313" key="3">
    <source>
        <dbReference type="EMBL" id="MPN21077.1"/>
    </source>
</evidence>
<feature type="coiled-coil region" evidence="1">
    <location>
        <begin position="6"/>
        <end position="43"/>
    </location>
</feature>
<dbReference type="Pfam" id="PF02151">
    <property type="entry name" value="UVR"/>
    <property type="match status" value="1"/>
</dbReference>
<evidence type="ECO:0000259" key="2">
    <source>
        <dbReference type="PROSITE" id="PS50151"/>
    </source>
</evidence>
<name>A0A645G2I3_9ZZZZ</name>
<sequence length="47" mass="5660">MRQLNALRLEQKAAVLREDFEKAAQLRDQIRQLEQKKPEEKERPQAE</sequence>
<evidence type="ECO:0000256" key="1">
    <source>
        <dbReference type="SAM" id="Coils"/>
    </source>
</evidence>
<dbReference type="AlphaFoldDB" id="A0A645G2I3"/>
<dbReference type="InterPro" id="IPR001943">
    <property type="entry name" value="UVR_dom"/>
</dbReference>
<organism evidence="3">
    <name type="scientific">bioreactor metagenome</name>
    <dbReference type="NCBI Taxonomy" id="1076179"/>
    <lineage>
        <taxon>unclassified sequences</taxon>
        <taxon>metagenomes</taxon>
        <taxon>ecological metagenomes</taxon>
    </lineage>
</organism>
<keyword evidence="1" id="KW-0175">Coiled coil</keyword>
<feature type="domain" description="UVR" evidence="2">
    <location>
        <begin position="1"/>
        <end position="36"/>
    </location>
</feature>
<dbReference type="InterPro" id="IPR036876">
    <property type="entry name" value="UVR_dom_sf"/>
</dbReference>
<dbReference type="PROSITE" id="PS50151">
    <property type="entry name" value="UVR"/>
    <property type="match status" value="1"/>
</dbReference>
<accession>A0A645G2I3</accession>
<comment type="caution">
    <text evidence="3">The sequence shown here is derived from an EMBL/GenBank/DDBJ whole genome shotgun (WGS) entry which is preliminary data.</text>
</comment>
<gene>
    <name evidence="3" type="ORF">SDC9_168456</name>
</gene>
<dbReference type="EMBL" id="VSSQ01068963">
    <property type="protein sequence ID" value="MPN21077.1"/>
    <property type="molecule type" value="Genomic_DNA"/>
</dbReference>
<dbReference type="Gene3D" id="4.10.860.10">
    <property type="entry name" value="UVR domain"/>
    <property type="match status" value="1"/>
</dbReference>